<accession>A0A0J6C392</accession>
<feature type="compositionally biased region" description="Basic and acidic residues" evidence="2">
    <location>
        <begin position="171"/>
        <end position="184"/>
    </location>
</feature>
<dbReference type="SUPFAM" id="SSF48452">
    <property type="entry name" value="TPR-like"/>
    <property type="match status" value="1"/>
</dbReference>
<dbReference type="PROSITE" id="PS50005">
    <property type="entry name" value="TPR"/>
    <property type="match status" value="1"/>
</dbReference>
<evidence type="ECO:0000256" key="3">
    <source>
        <dbReference type="SAM" id="SignalP"/>
    </source>
</evidence>
<reference evidence="4 5" key="1">
    <citation type="submission" date="2015-06" db="EMBL/GenBank/DDBJ databases">
        <title>Draft Genome Sequence of Parabacteroides goldsteinii with Putative Novel Metallo-Beta-Lactamases Isolated from a Blood Culture from a Human Patient.</title>
        <authorList>
            <person name="Krogh T.J."/>
            <person name="Agergaard C.N."/>
            <person name="Moller-Jensen J."/>
            <person name="Justesen U.S."/>
        </authorList>
    </citation>
    <scope>NUCLEOTIDE SEQUENCE [LARGE SCALE GENOMIC DNA]</scope>
    <source>
        <strain evidence="4 5">910340</strain>
    </source>
</reference>
<keyword evidence="1" id="KW-0802">TPR repeat</keyword>
<dbReference type="InterPro" id="IPR011990">
    <property type="entry name" value="TPR-like_helical_dom_sf"/>
</dbReference>
<dbReference type="AlphaFoldDB" id="A0A0J6C392"/>
<name>A0A0J6C392_9BACT</name>
<dbReference type="Proteomes" id="UP000036166">
    <property type="component" value="Unassembled WGS sequence"/>
</dbReference>
<feature type="compositionally biased region" description="Low complexity" evidence="2">
    <location>
        <begin position="159"/>
        <end position="170"/>
    </location>
</feature>
<evidence type="ECO:0000313" key="4">
    <source>
        <dbReference type="EMBL" id="KMM30791.1"/>
    </source>
</evidence>
<dbReference type="PATRIC" id="fig|328812.4.peg.1340"/>
<dbReference type="EMBL" id="LFJV01000151">
    <property type="protein sequence ID" value="KMM30791.1"/>
    <property type="molecule type" value="Genomic_DNA"/>
</dbReference>
<proteinExistence type="predicted"/>
<feature type="region of interest" description="Disordered" evidence="2">
    <location>
        <begin position="159"/>
        <end position="252"/>
    </location>
</feature>
<feature type="signal peptide" evidence="3">
    <location>
        <begin position="1"/>
        <end position="26"/>
    </location>
</feature>
<dbReference type="InterPro" id="IPR019734">
    <property type="entry name" value="TPR_rpt"/>
</dbReference>
<protein>
    <submittedName>
        <fullName evidence="4">Tetratricopeptide repeat protein</fullName>
    </submittedName>
</protein>
<dbReference type="Pfam" id="PF13432">
    <property type="entry name" value="TPR_16"/>
    <property type="match status" value="1"/>
</dbReference>
<feature type="compositionally biased region" description="Basic and acidic residues" evidence="2">
    <location>
        <begin position="226"/>
        <end position="236"/>
    </location>
</feature>
<feature type="repeat" description="TPR" evidence="1">
    <location>
        <begin position="108"/>
        <end position="141"/>
    </location>
</feature>
<organism evidence="4 5">
    <name type="scientific">Parabacteroides goldsteinii</name>
    <dbReference type="NCBI Taxonomy" id="328812"/>
    <lineage>
        <taxon>Bacteria</taxon>
        <taxon>Pseudomonadati</taxon>
        <taxon>Bacteroidota</taxon>
        <taxon>Bacteroidia</taxon>
        <taxon>Bacteroidales</taxon>
        <taxon>Tannerellaceae</taxon>
        <taxon>Parabacteroides</taxon>
    </lineage>
</organism>
<sequence>MEKMRRIRKSMIWMGALLFCSGAVFAQKAERKNVREGNKLYGNEKFTESEIAYRKSLEVNPRSVEGTYNLGNALYKQKKFPEAAEQYQLLTGIAEKMAETEEGKARLANIFHNLGDISMQNKEYDKSVEAFKQSLRLNPADDETRYNLALAQKLLENQQNENQDQNQDQQNQDKNEDQENKDDQQQQDQQQQQQDDKKENKTQQEQQQNEQMSRDNAQQMLDAFLQDEKDTQEKVKKAQAQQQQRRKTDKEW</sequence>
<gene>
    <name evidence="4" type="ORF">ACM15_26050</name>
</gene>
<comment type="caution">
    <text evidence="4">The sequence shown here is derived from an EMBL/GenBank/DDBJ whole genome shotgun (WGS) entry which is preliminary data.</text>
</comment>
<dbReference type="Gene3D" id="1.25.40.10">
    <property type="entry name" value="Tetratricopeptide repeat domain"/>
    <property type="match status" value="2"/>
</dbReference>
<dbReference type="SMART" id="SM00028">
    <property type="entry name" value="TPR"/>
    <property type="match status" value="3"/>
</dbReference>
<dbReference type="PROSITE" id="PS50293">
    <property type="entry name" value="TPR_REGION"/>
    <property type="match status" value="1"/>
</dbReference>
<keyword evidence="3" id="KW-0732">Signal</keyword>
<feature type="chain" id="PRO_5005268344" evidence="3">
    <location>
        <begin position="27"/>
        <end position="252"/>
    </location>
</feature>
<dbReference type="Pfam" id="PF13414">
    <property type="entry name" value="TPR_11"/>
    <property type="match status" value="1"/>
</dbReference>
<evidence type="ECO:0000256" key="1">
    <source>
        <dbReference type="PROSITE-ProRule" id="PRU00339"/>
    </source>
</evidence>
<evidence type="ECO:0000256" key="2">
    <source>
        <dbReference type="SAM" id="MobiDB-lite"/>
    </source>
</evidence>
<evidence type="ECO:0000313" key="5">
    <source>
        <dbReference type="Proteomes" id="UP000036166"/>
    </source>
</evidence>